<dbReference type="OrthoDB" id="2130629at2759"/>
<feature type="transmembrane region" description="Helical" evidence="7">
    <location>
        <begin position="138"/>
        <end position="155"/>
    </location>
</feature>
<keyword evidence="4 7" id="KW-1133">Transmembrane helix</keyword>
<keyword evidence="2" id="KW-0813">Transport</keyword>
<feature type="transmembrane region" description="Helical" evidence="7">
    <location>
        <begin position="75"/>
        <end position="95"/>
    </location>
</feature>
<dbReference type="AlphaFoldDB" id="A0A8H3YJP0"/>
<evidence type="ECO:0000256" key="1">
    <source>
        <dbReference type="ARBA" id="ARBA00004141"/>
    </source>
</evidence>
<evidence type="ECO:0000256" key="5">
    <source>
        <dbReference type="ARBA" id="ARBA00023136"/>
    </source>
</evidence>
<keyword evidence="5 7" id="KW-0472">Membrane</keyword>
<dbReference type="Gene3D" id="1.20.1250.20">
    <property type="entry name" value="MFS general substrate transporter like domains"/>
    <property type="match status" value="1"/>
</dbReference>
<feature type="transmembrane region" description="Helical" evidence="7">
    <location>
        <begin position="107"/>
        <end position="126"/>
    </location>
</feature>
<evidence type="ECO:0000313" key="9">
    <source>
        <dbReference type="Proteomes" id="UP000620104"/>
    </source>
</evidence>
<keyword evidence="3 7" id="KW-0812">Transmembrane</keyword>
<evidence type="ECO:0008006" key="10">
    <source>
        <dbReference type="Google" id="ProtNLM"/>
    </source>
</evidence>
<name>A0A8H3YJP0_9TREE</name>
<comment type="caution">
    <text evidence="8">The sequence shown here is derived from an EMBL/GenBank/DDBJ whole genome shotgun (WGS) entry which is preliminary data.</text>
</comment>
<evidence type="ECO:0000256" key="7">
    <source>
        <dbReference type="SAM" id="Phobius"/>
    </source>
</evidence>
<dbReference type="EMBL" id="BLZA01000049">
    <property type="protein sequence ID" value="GHJ89711.1"/>
    <property type="molecule type" value="Genomic_DNA"/>
</dbReference>
<proteinExistence type="predicted"/>
<dbReference type="SUPFAM" id="SSF103473">
    <property type="entry name" value="MFS general substrate transporter"/>
    <property type="match status" value="1"/>
</dbReference>
<dbReference type="InterPro" id="IPR036259">
    <property type="entry name" value="MFS_trans_sf"/>
</dbReference>
<dbReference type="InterPro" id="IPR011701">
    <property type="entry name" value="MFS"/>
</dbReference>
<keyword evidence="9" id="KW-1185">Reference proteome</keyword>
<reference evidence="8" key="1">
    <citation type="submission" date="2020-07" db="EMBL/GenBank/DDBJ databases">
        <title>Draft Genome Sequence of a Deep-Sea Yeast, Naganishia (Cryptococcus) liquefaciens strain N6.</title>
        <authorList>
            <person name="Han Y.W."/>
            <person name="Kajitani R."/>
            <person name="Morimoto H."/>
            <person name="Parhat M."/>
            <person name="Tsubouchi H."/>
            <person name="Bakenova O."/>
            <person name="Ogata M."/>
            <person name="Argunhan B."/>
            <person name="Aoki R."/>
            <person name="Kajiwara S."/>
            <person name="Itoh T."/>
            <person name="Iwasaki H."/>
        </authorList>
    </citation>
    <scope>NUCLEOTIDE SEQUENCE</scope>
    <source>
        <strain evidence="8">N6</strain>
    </source>
</reference>
<dbReference type="Pfam" id="PF07690">
    <property type="entry name" value="MFS_1"/>
    <property type="match status" value="1"/>
</dbReference>
<dbReference type="Proteomes" id="UP000620104">
    <property type="component" value="Unassembled WGS sequence"/>
</dbReference>
<dbReference type="PANTHER" id="PTHR42718:SF9">
    <property type="entry name" value="MAJOR FACILITATOR SUPERFAMILY MULTIDRUG TRANSPORTER MFSC"/>
    <property type="match status" value="1"/>
</dbReference>
<dbReference type="GO" id="GO:0022857">
    <property type="term" value="F:transmembrane transporter activity"/>
    <property type="evidence" value="ECO:0007669"/>
    <property type="project" value="InterPro"/>
</dbReference>
<evidence type="ECO:0000256" key="3">
    <source>
        <dbReference type="ARBA" id="ARBA00022692"/>
    </source>
</evidence>
<comment type="subcellular location">
    <subcellularLocation>
        <location evidence="1">Membrane</location>
        <topology evidence="1">Multi-pass membrane protein</topology>
    </subcellularLocation>
</comment>
<evidence type="ECO:0000256" key="4">
    <source>
        <dbReference type="ARBA" id="ARBA00022989"/>
    </source>
</evidence>
<gene>
    <name evidence="8" type="ORF">NliqN6_6113</name>
</gene>
<evidence type="ECO:0000256" key="2">
    <source>
        <dbReference type="ARBA" id="ARBA00022448"/>
    </source>
</evidence>
<organism evidence="8 9">
    <name type="scientific">Naganishia liquefaciens</name>
    <dbReference type="NCBI Taxonomy" id="104408"/>
    <lineage>
        <taxon>Eukaryota</taxon>
        <taxon>Fungi</taxon>
        <taxon>Dikarya</taxon>
        <taxon>Basidiomycota</taxon>
        <taxon>Agaricomycotina</taxon>
        <taxon>Tremellomycetes</taxon>
        <taxon>Filobasidiales</taxon>
        <taxon>Filobasidiaceae</taxon>
        <taxon>Naganishia</taxon>
    </lineage>
</organism>
<protein>
    <recommendedName>
        <fullName evidence="10">Major facilitator superfamily (MFS) profile domain-containing protein</fullName>
    </recommendedName>
</protein>
<sequence length="280" mass="30676">MASTTRPECCLNRDRSQPQGEEEDLQWVSNSDLLAFSQGVQQISLGERRSLSAELSFSAATLVSSFMRHQAALFAARRFMGIGSAMLASGSLGLIVENTEPGRTRSAMMAICNGGLAVGDVLGLAIPGPLTQATEWRAAYWLLGVPLIGVAFLVQKRPVELSRADSRIDWLGAVLFVSGFILLFFPLSQARATKNGWATILVSGEEDHFPTRTSPEYSHPAKRAFYAGLLGRRKQDSPLQLLMFKRASLVPVLSHPSSLVWPLLRRSSSPRQSPMRAYKN</sequence>
<evidence type="ECO:0000313" key="8">
    <source>
        <dbReference type="EMBL" id="GHJ89711.1"/>
    </source>
</evidence>
<feature type="transmembrane region" description="Helical" evidence="7">
    <location>
        <begin position="167"/>
        <end position="187"/>
    </location>
</feature>
<evidence type="ECO:0000256" key="6">
    <source>
        <dbReference type="SAM" id="MobiDB-lite"/>
    </source>
</evidence>
<dbReference type="PANTHER" id="PTHR42718">
    <property type="entry name" value="MAJOR FACILITATOR SUPERFAMILY MULTIDRUG TRANSPORTER MFSC"/>
    <property type="match status" value="1"/>
</dbReference>
<dbReference type="GO" id="GO:0016020">
    <property type="term" value="C:membrane"/>
    <property type="evidence" value="ECO:0007669"/>
    <property type="project" value="UniProtKB-SubCell"/>
</dbReference>
<feature type="region of interest" description="Disordered" evidence="6">
    <location>
        <begin position="1"/>
        <end position="22"/>
    </location>
</feature>
<accession>A0A8H3YJP0</accession>